<evidence type="ECO:0000256" key="7">
    <source>
        <dbReference type="ARBA" id="ARBA00022892"/>
    </source>
</evidence>
<evidence type="ECO:0000256" key="13">
    <source>
        <dbReference type="PIRNR" id="PIRNR037093"/>
    </source>
</evidence>
<dbReference type="PIRSF" id="PIRSF037093">
    <property type="entry name" value="Coatomer_gamma_subunit"/>
    <property type="match status" value="1"/>
</dbReference>
<evidence type="ECO:0000313" key="18">
    <source>
        <dbReference type="EMBL" id="KAG1547332.1"/>
    </source>
</evidence>
<organism evidence="18 19">
    <name type="scientific">Rhizopus oryzae</name>
    <name type="common">Mucormycosis agent</name>
    <name type="synonym">Rhizopus arrhizus var. delemar</name>
    <dbReference type="NCBI Taxonomy" id="64495"/>
    <lineage>
        <taxon>Eukaryota</taxon>
        <taxon>Fungi</taxon>
        <taxon>Fungi incertae sedis</taxon>
        <taxon>Mucoromycota</taxon>
        <taxon>Mucoromycotina</taxon>
        <taxon>Mucoromycetes</taxon>
        <taxon>Mucorales</taxon>
        <taxon>Mucorineae</taxon>
        <taxon>Rhizopodaceae</taxon>
        <taxon>Rhizopus</taxon>
    </lineage>
</organism>
<keyword evidence="9 13" id="KW-0333">Golgi apparatus</keyword>
<evidence type="ECO:0000259" key="16">
    <source>
        <dbReference type="Pfam" id="PF08752"/>
    </source>
</evidence>
<dbReference type="FunFam" id="3.30.310.10:FF:000008">
    <property type="entry name" value="Coatomer subunit gamma"/>
    <property type="match status" value="1"/>
</dbReference>
<keyword evidence="10 13" id="KW-0472">Membrane</keyword>
<feature type="compositionally biased region" description="Basic and acidic residues" evidence="14">
    <location>
        <begin position="628"/>
        <end position="638"/>
    </location>
</feature>
<evidence type="ECO:0000256" key="2">
    <source>
        <dbReference type="ARBA" id="ARBA00010720"/>
    </source>
</evidence>
<dbReference type="SUPFAM" id="SSF49348">
    <property type="entry name" value="Clathrin adaptor appendage domain"/>
    <property type="match status" value="1"/>
</dbReference>
<evidence type="ECO:0000256" key="8">
    <source>
        <dbReference type="ARBA" id="ARBA00022927"/>
    </source>
</evidence>
<dbReference type="SUPFAM" id="SSF48371">
    <property type="entry name" value="ARM repeat"/>
    <property type="match status" value="1"/>
</dbReference>
<dbReference type="PANTHER" id="PTHR10261:SF0">
    <property type="entry name" value="COATOMER SUBUNIT GAMMA-2"/>
    <property type="match status" value="1"/>
</dbReference>
<keyword evidence="11 13" id="KW-0968">Cytoplasmic vesicle</keyword>
<dbReference type="InterPro" id="IPR037067">
    <property type="entry name" value="Coatomer_gsu_app_sf"/>
</dbReference>
<proteinExistence type="inferred from homology"/>
<dbReference type="InterPro" id="IPR016024">
    <property type="entry name" value="ARM-type_fold"/>
</dbReference>
<dbReference type="Gene3D" id="1.25.10.10">
    <property type="entry name" value="Leucine-rich Repeat Variant"/>
    <property type="match status" value="2"/>
</dbReference>
<dbReference type="InterPro" id="IPR013040">
    <property type="entry name" value="Coatomer_gsu_app_Ig-like_dom"/>
</dbReference>
<feature type="domain" description="Clathrin/coatomer adaptor adaptin-like N-terminal" evidence="15">
    <location>
        <begin position="21"/>
        <end position="581"/>
    </location>
</feature>
<keyword evidence="3 13" id="KW-0813">Transport</keyword>
<evidence type="ECO:0000256" key="4">
    <source>
        <dbReference type="ARBA" id="ARBA00022490"/>
    </source>
</evidence>
<dbReference type="InterPro" id="IPR032154">
    <property type="entry name" value="Coatomer_g_Cpla"/>
</dbReference>
<dbReference type="GO" id="GO:0006888">
    <property type="term" value="P:endoplasmic reticulum to Golgi vesicle-mediated transport"/>
    <property type="evidence" value="ECO:0007669"/>
    <property type="project" value="TreeGrafter"/>
</dbReference>
<evidence type="ECO:0000256" key="12">
    <source>
        <dbReference type="ARBA" id="ARBA00025536"/>
    </source>
</evidence>
<dbReference type="InterPro" id="IPR009028">
    <property type="entry name" value="Coatomer/calthrin_app_sub_C"/>
</dbReference>
<feature type="domain" description="Coatomer gamma subunit appendage Ig-like subdomain" evidence="16">
    <location>
        <begin position="683"/>
        <end position="830"/>
    </location>
</feature>
<dbReference type="OrthoDB" id="1074925at2759"/>
<dbReference type="Proteomes" id="UP000717996">
    <property type="component" value="Unassembled WGS sequence"/>
</dbReference>
<accession>A0A9P6YFP6</accession>
<dbReference type="GO" id="GO:0006886">
    <property type="term" value="P:intracellular protein transport"/>
    <property type="evidence" value="ECO:0007669"/>
    <property type="project" value="InterPro"/>
</dbReference>
<evidence type="ECO:0000256" key="14">
    <source>
        <dbReference type="SAM" id="MobiDB-lite"/>
    </source>
</evidence>
<evidence type="ECO:0000256" key="5">
    <source>
        <dbReference type="ARBA" id="ARBA00022553"/>
    </source>
</evidence>
<evidence type="ECO:0000256" key="11">
    <source>
        <dbReference type="ARBA" id="ARBA00023329"/>
    </source>
</evidence>
<dbReference type="GO" id="GO:0005793">
    <property type="term" value="C:endoplasmic reticulum-Golgi intermediate compartment"/>
    <property type="evidence" value="ECO:0007669"/>
    <property type="project" value="TreeGrafter"/>
</dbReference>
<dbReference type="InterPro" id="IPR012295">
    <property type="entry name" value="TBP_dom_sf"/>
</dbReference>
<comment type="subcellular location">
    <subcellularLocation>
        <location evidence="13">Cytoplasm</location>
    </subcellularLocation>
    <subcellularLocation>
        <location evidence="1 13">Golgi apparatus membrane</location>
        <topology evidence="1 13">Peripheral membrane protein</topology>
        <orientation evidence="1 13">Cytoplasmic side</orientation>
    </subcellularLocation>
    <subcellularLocation>
        <location evidence="13">Cytoplasmic vesicle</location>
        <location evidence="13">COPI-coated vesicle membrane</location>
        <topology evidence="13">Peripheral membrane protein</topology>
        <orientation evidence="13">Cytoplasmic side</orientation>
    </subcellularLocation>
</comment>
<comment type="subunit">
    <text evidence="13">Oligomeric complex.</text>
</comment>
<dbReference type="FunFam" id="2.60.40.1480:FF:000001">
    <property type="entry name" value="Coatomer subunit gamma"/>
    <property type="match status" value="1"/>
</dbReference>
<dbReference type="Gene3D" id="2.60.40.1480">
    <property type="entry name" value="Coatomer, gamma subunit, appendage domain"/>
    <property type="match status" value="1"/>
</dbReference>
<dbReference type="GO" id="GO:0005198">
    <property type="term" value="F:structural molecule activity"/>
    <property type="evidence" value="ECO:0007669"/>
    <property type="project" value="InterPro"/>
</dbReference>
<evidence type="ECO:0000256" key="6">
    <source>
        <dbReference type="ARBA" id="ARBA00022737"/>
    </source>
</evidence>
<name>A0A9P6YFP6_RHIOR</name>
<dbReference type="Gene3D" id="3.30.310.10">
    <property type="entry name" value="TATA-Binding Protein"/>
    <property type="match status" value="1"/>
</dbReference>
<keyword evidence="7 13" id="KW-0931">ER-Golgi transport</keyword>
<dbReference type="InterPro" id="IPR013041">
    <property type="entry name" value="Clathrin_app_Ig-like_sf"/>
</dbReference>
<dbReference type="InterPro" id="IPR002553">
    <property type="entry name" value="Clathrin/coatomer_adapt-like_N"/>
</dbReference>
<keyword evidence="8 13" id="KW-0653">Protein transport</keyword>
<evidence type="ECO:0000259" key="17">
    <source>
        <dbReference type="Pfam" id="PF16381"/>
    </source>
</evidence>
<dbReference type="Pfam" id="PF16381">
    <property type="entry name" value="Coatomer_g_Cpla"/>
    <property type="match status" value="1"/>
</dbReference>
<dbReference type="Pfam" id="PF01602">
    <property type="entry name" value="Adaptin_N"/>
    <property type="match status" value="1"/>
</dbReference>
<comment type="function">
    <text evidence="12 13">The coatomer is a cytosolic protein complex that binds to dilysine motifs and reversibly associates with Golgi non-clathrin-coated vesicles, which further mediate biosynthetic protein transport from the ER, via the Golgi up to the trans Golgi network. Coatomer complex is required for budding from Golgi membranes, and is essential for the retrograde Golgi-to-ER transport of dilysine-tagged proteins.</text>
</comment>
<dbReference type="AlphaFoldDB" id="A0A9P6YFP6"/>
<dbReference type="EMBL" id="JAANIT010000478">
    <property type="protein sequence ID" value="KAG1547332.1"/>
    <property type="molecule type" value="Genomic_DNA"/>
</dbReference>
<dbReference type="InterPro" id="IPR011989">
    <property type="entry name" value="ARM-like"/>
</dbReference>
<dbReference type="GO" id="GO:0000139">
    <property type="term" value="C:Golgi membrane"/>
    <property type="evidence" value="ECO:0007669"/>
    <property type="project" value="UniProtKB-SubCell"/>
</dbReference>
<gene>
    <name evidence="18" type="ORF">G6F51_004331</name>
</gene>
<evidence type="ECO:0000256" key="10">
    <source>
        <dbReference type="ARBA" id="ARBA00023136"/>
    </source>
</evidence>
<dbReference type="GO" id="GO:0006891">
    <property type="term" value="P:intra-Golgi vesicle-mediated transport"/>
    <property type="evidence" value="ECO:0007669"/>
    <property type="project" value="TreeGrafter"/>
</dbReference>
<dbReference type="InterPro" id="IPR017106">
    <property type="entry name" value="Coatomer_gsu"/>
</dbReference>
<evidence type="ECO:0000256" key="9">
    <source>
        <dbReference type="ARBA" id="ARBA00023034"/>
    </source>
</evidence>
<reference evidence="18" key="1">
    <citation type="journal article" date="2020" name="Microb. Genom.">
        <title>Genetic diversity of clinical and environmental Mucorales isolates obtained from an investigation of mucormycosis cases among solid organ transplant recipients.</title>
        <authorList>
            <person name="Nguyen M.H."/>
            <person name="Kaul D."/>
            <person name="Muto C."/>
            <person name="Cheng S.J."/>
            <person name="Richter R.A."/>
            <person name="Bruno V.M."/>
            <person name="Liu G."/>
            <person name="Beyhan S."/>
            <person name="Sundermann A.J."/>
            <person name="Mounaud S."/>
            <person name="Pasculle A.W."/>
            <person name="Nierman W.C."/>
            <person name="Driscoll E."/>
            <person name="Cumbie R."/>
            <person name="Clancy C.J."/>
            <person name="Dupont C.L."/>
        </authorList>
    </citation>
    <scope>NUCLEOTIDE SEQUENCE</scope>
    <source>
        <strain evidence="18">GL16</strain>
    </source>
</reference>
<dbReference type="SUPFAM" id="SSF55711">
    <property type="entry name" value="Subdomain of clathrin and coatomer appendage domain"/>
    <property type="match status" value="1"/>
</dbReference>
<evidence type="ECO:0000313" key="19">
    <source>
        <dbReference type="Proteomes" id="UP000717996"/>
    </source>
</evidence>
<sequence>MSYNKRDEEAGDVGLFYHVDKTVVLQEARVFNSSPINARKCRLLLTKIVYLLYLGEPFTVKEATDLFFNVIKLFQSKDTSLRQMMYLVIKELSGIAEDVIMVTQSLIKDIQSKQETIYRANAIRALCLITDPSMIQGIERILKAAIVDKTPSVSSAALVSSYHLFDVAKDIIKRWSNEVQEAINTKSSGGLGFASAASSYFSSGSQSSQNQAIISTSNIHQYHAIGLLYLIRQHDRMAITKLVQTFSGTRSTGGFLGGGSNTSILKNPSAVCMLIRFASKVMEDDPSSTRRIFELFEGFLRHKSDMVNLEAARAICDIPNIPAKELHSAISVLQLFLSSPKPTLRFAAIRTLNKLSINSPTAVAPCNLDIENLITDSNRSIATFAITTLLKTGNEASVDRLMKQISGFMNDISDEFKVIVVEAIRSLCLKFPAKQAIMLSFLSNVLRDEGGYNFKKAVVEAIFDMVKHIPESKDTALSHLCEFIEDCEFTKLSVRVLHLLGIEGPKTVTPTKYIRYIYNRVILENSIIRAAAVSALAKFGVHGRDEEIRKSVHVLLSRCLDDVDDEVRDRAALYLSMMDNQDLAKKYVTDDSTYALPTLERQLAEYISNPVQSTQEFKLESIPVISKSQEEEERRRNQPSDNAILPLLSAPSNKGSATAASPGVGTPVSGKNNFVSSLDQQAIYAEELAAVPEFASFGALFKSSVKPIELTESETEYIVHCIKHTFAKHIVFQFNCTNTLNDQLLENVHMIMQPEIEGLVQVAEIPAEKLEYDIPGNIYVAFEQEDPEELANVTFTNTLRFEIKDCDPTTGEADPEGFEDEYQVEDIEVTTSDYIRSSYVSDFAGEFEGLSDNEAIDTFALDKEKAHNLKSACDSIIDLLGMQPLEGSESPKNNSVHTLLLSGTFLDGSKVLAKCRMTFNTSTGVAFELAVRSEDVNVSQIVLLAIS</sequence>
<feature type="domain" description="Coatomer subunit gamma C-terminal" evidence="17">
    <location>
        <begin position="832"/>
        <end position="945"/>
    </location>
</feature>
<comment type="similarity">
    <text evidence="2 13">Belongs to the COPG family.</text>
</comment>
<dbReference type="GO" id="GO:0009306">
    <property type="term" value="P:protein secretion"/>
    <property type="evidence" value="ECO:0007669"/>
    <property type="project" value="TreeGrafter"/>
</dbReference>
<dbReference type="Pfam" id="PF08752">
    <property type="entry name" value="COP-gamma_platf"/>
    <property type="match status" value="1"/>
</dbReference>
<keyword evidence="4 13" id="KW-0963">Cytoplasm</keyword>
<evidence type="ECO:0000256" key="3">
    <source>
        <dbReference type="ARBA" id="ARBA00022448"/>
    </source>
</evidence>
<feature type="region of interest" description="Disordered" evidence="14">
    <location>
        <begin position="626"/>
        <end position="645"/>
    </location>
</feature>
<evidence type="ECO:0000256" key="1">
    <source>
        <dbReference type="ARBA" id="ARBA00004255"/>
    </source>
</evidence>
<keyword evidence="6" id="KW-0677">Repeat</keyword>
<evidence type="ECO:0000259" key="15">
    <source>
        <dbReference type="Pfam" id="PF01602"/>
    </source>
</evidence>
<dbReference type="GO" id="GO:0030126">
    <property type="term" value="C:COPI vesicle coat"/>
    <property type="evidence" value="ECO:0007669"/>
    <property type="project" value="InterPro"/>
</dbReference>
<dbReference type="FunFam" id="1.25.10.10:FF:000071">
    <property type="entry name" value="Coatomer subunit gamma"/>
    <property type="match status" value="1"/>
</dbReference>
<protein>
    <recommendedName>
        <fullName evidence="13">Coatomer subunit gamma</fullName>
    </recommendedName>
</protein>
<keyword evidence="5" id="KW-0597">Phosphoprotein</keyword>
<comment type="caution">
    <text evidence="18">The sequence shown here is derived from an EMBL/GenBank/DDBJ whole genome shotgun (WGS) entry which is preliminary data.</text>
</comment>
<dbReference type="PANTHER" id="PTHR10261">
    <property type="entry name" value="COATOMER SUBUNIT GAMMA"/>
    <property type="match status" value="1"/>
</dbReference>
<dbReference type="GO" id="GO:0005783">
    <property type="term" value="C:endoplasmic reticulum"/>
    <property type="evidence" value="ECO:0007669"/>
    <property type="project" value="TreeGrafter"/>
</dbReference>